<dbReference type="PATRIC" id="fig|1435349.4.peg.3314"/>
<name>A0A0D7W9H3_9FLAO</name>
<dbReference type="Gene3D" id="1.20.1260.10">
    <property type="match status" value="1"/>
</dbReference>
<gene>
    <name evidence="2" type="ORF">PW52_11600</name>
</gene>
<evidence type="ECO:0000313" key="2">
    <source>
        <dbReference type="EMBL" id="KJD35303.1"/>
    </source>
</evidence>
<comment type="caution">
    <text evidence="2">The sequence shown here is derived from an EMBL/GenBank/DDBJ whole genome shotgun (WGS) entry which is preliminary data.</text>
</comment>
<dbReference type="InterPro" id="IPR019052">
    <property type="entry name" value="DUF2383"/>
</dbReference>
<dbReference type="OrthoDB" id="1435738at2"/>
<dbReference type="EMBL" id="JTDW01000007">
    <property type="protein sequence ID" value="KJD35303.1"/>
    <property type="molecule type" value="Genomic_DNA"/>
</dbReference>
<feature type="domain" description="DUF2383" evidence="1">
    <location>
        <begin position="6"/>
        <end position="114"/>
    </location>
</feature>
<proteinExistence type="predicted"/>
<dbReference type="STRING" id="1435349.PW52_11600"/>
<reference evidence="2 3" key="1">
    <citation type="submission" date="2014-11" db="EMBL/GenBank/DDBJ databases">
        <title>Tamlana sedimentorum sp. nov., isolated from shallow sand sediments of the Sea of Japan.</title>
        <authorList>
            <person name="Romanenko L.A."/>
        </authorList>
    </citation>
    <scope>NUCLEOTIDE SEQUENCE [LARGE SCALE GENOMIC DNA]</scope>
    <source>
        <strain evidence="2 3">JCM 19808</strain>
    </source>
</reference>
<organism evidence="2 3">
    <name type="scientific">Neotamlana sedimentorum</name>
    <dbReference type="NCBI Taxonomy" id="1435349"/>
    <lineage>
        <taxon>Bacteria</taxon>
        <taxon>Pseudomonadati</taxon>
        <taxon>Bacteroidota</taxon>
        <taxon>Flavobacteriia</taxon>
        <taxon>Flavobacteriales</taxon>
        <taxon>Flavobacteriaceae</taxon>
        <taxon>Neotamlana</taxon>
    </lineage>
</organism>
<evidence type="ECO:0000259" key="1">
    <source>
        <dbReference type="Pfam" id="PF09537"/>
    </source>
</evidence>
<protein>
    <recommendedName>
        <fullName evidence="1">DUF2383 domain-containing protein</fullName>
    </recommendedName>
</protein>
<dbReference type="Pfam" id="PF09537">
    <property type="entry name" value="DUF2383"/>
    <property type="match status" value="1"/>
</dbReference>
<sequence>MKSEQINKQLNRLLTINFKAEKAFLDVIENVESTVIKNFLRVSGYERKQFIKAIDLAIREKGGVPTYPDHTLPKPNKKSSKLRQIIAKKNKLKILTEIGRMQVVDIEKYQKVLNNVDLPEQLEAALRNQKNTIVNSLYGIEVHKDLFARQITLS</sequence>
<dbReference type="Proteomes" id="UP000032578">
    <property type="component" value="Unassembled WGS sequence"/>
</dbReference>
<keyword evidence="3" id="KW-1185">Reference proteome</keyword>
<dbReference type="RefSeq" id="WP_044633105.1">
    <property type="nucleotide sequence ID" value="NZ_JTDW01000007.1"/>
</dbReference>
<evidence type="ECO:0000313" key="3">
    <source>
        <dbReference type="Proteomes" id="UP000032578"/>
    </source>
</evidence>
<dbReference type="InterPro" id="IPR012347">
    <property type="entry name" value="Ferritin-like"/>
</dbReference>
<dbReference type="AlphaFoldDB" id="A0A0D7W9H3"/>
<accession>A0A0D7W9H3</accession>